<dbReference type="InterPro" id="IPR029033">
    <property type="entry name" value="His_PPase_superfam"/>
</dbReference>
<dbReference type="EMBL" id="CP104013">
    <property type="protein sequence ID" value="UYP48183.1"/>
    <property type="molecule type" value="Genomic_DNA"/>
</dbReference>
<dbReference type="PIRSF" id="PIRSF000709">
    <property type="entry name" value="6PFK_2-Ptase"/>
    <property type="match status" value="1"/>
</dbReference>
<dbReference type="Pfam" id="PF00300">
    <property type="entry name" value="His_Phos_1"/>
    <property type="match status" value="1"/>
</dbReference>
<organism evidence="2 3">
    <name type="scientific">Candidatus Lokiarchaeum ossiferum</name>
    <dbReference type="NCBI Taxonomy" id="2951803"/>
    <lineage>
        <taxon>Archaea</taxon>
        <taxon>Promethearchaeati</taxon>
        <taxon>Promethearchaeota</taxon>
        <taxon>Promethearchaeia</taxon>
        <taxon>Promethearchaeales</taxon>
        <taxon>Promethearchaeaceae</taxon>
        <taxon>Candidatus Lokiarchaeum</taxon>
    </lineage>
</organism>
<dbReference type="GO" id="GO:0004619">
    <property type="term" value="F:phosphoglycerate mutase activity"/>
    <property type="evidence" value="ECO:0007669"/>
    <property type="project" value="UniProtKB-EC"/>
</dbReference>
<accession>A0ABY6HXS3</accession>
<dbReference type="SUPFAM" id="SSF53254">
    <property type="entry name" value="Phosphoglycerate mutase-like"/>
    <property type="match status" value="1"/>
</dbReference>
<dbReference type="InterPro" id="IPR051695">
    <property type="entry name" value="Phosphoglycerate_Mutase"/>
</dbReference>
<proteinExistence type="predicted"/>
<dbReference type="PANTHER" id="PTHR46517">
    <property type="entry name" value="FRUCTOSE-2,6-BISPHOSPHATASE TIGAR"/>
    <property type="match status" value="1"/>
</dbReference>
<dbReference type="EC" id="5.4.2.11" evidence="2"/>
<evidence type="ECO:0000256" key="1">
    <source>
        <dbReference type="ARBA" id="ARBA00022801"/>
    </source>
</evidence>
<reference evidence="2" key="1">
    <citation type="submission" date="2022-09" db="EMBL/GenBank/DDBJ databases">
        <title>Actin cytoskeleton and complex cell architecture in an #Asgard archaeon.</title>
        <authorList>
            <person name="Ponce Toledo R.I."/>
            <person name="Schleper C."/>
            <person name="Rodrigues Oliveira T."/>
            <person name="Wollweber F."/>
            <person name="Xu J."/>
            <person name="Rittmann S."/>
            <person name="Klingl A."/>
            <person name="Pilhofer M."/>
        </authorList>
    </citation>
    <scope>NUCLEOTIDE SEQUENCE</scope>
    <source>
        <strain evidence="2">B-35</strain>
    </source>
</reference>
<keyword evidence="2" id="KW-0413">Isomerase</keyword>
<dbReference type="CDD" id="cd07067">
    <property type="entry name" value="HP_PGM_like"/>
    <property type="match status" value="1"/>
</dbReference>
<dbReference type="PANTHER" id="PTHR46517:SF1">
    <property type="entry name" value="FRUCTOSE-2,6-BISPHOSPHATASE TIGAR"/>
    <property type="match status" value="1"/>
</dbReference>
<dbReference type="InterPro" id="IPR001345">
    <property type="entry name" value="PG/BPGM_mutase_AS"/>
</dbReference>
<gene>
    <name evidence="2" type="ORF">NEF87_004468</name>
</gene>
<keyword evidence="1" id="KW-0378">Hydrolase</keyword>
<protein>
    <submittedName>
        <fullName evidence="2">2,3-bisphosphoglycerate-dependent phosphoglycerate mutase</fullName>
        <ecNumber evidence="2">5.4.2.11</ecNumber>
    </submittedName>
</protein>
<dbReference type="Proteomes" id="UP001208689">
    <property type="component" value="Chromosome"/>
</dbReference>
<evidence type="ECO:0000313" key="2">
    <source>
        <dbReference type="EMBL" id="UYP48183.1"/>
    </source>
</evidence>
<dbReference type="InterPro" id="IPR013078">
    <property type="entry name" value="His_Pase_superF_clade-1"/>
</dbReference>
<keyword evidence="3" id="KW-1185">Reference proteome</keyword>
<dbReference type="Gene3D" id="3.40.50.1240">
    <property type="entry name" value="Phosphoglycerate mutase-like"/>
    <property type="match status" value="1"/>
</dbReference>
<dbReference type="SMART" id="SM00855">
    <property type="entry name" value="PGAM"/>
    <property type="match status" value="1"/>
</dbReference>
<sequence>MTIIYLTRHGQTEWNKAHIMQGWQNAPLTDLGKAQAKQLGKKLRPIAFDAVYSSDSDRAYHTAQIITQNQPKTIIKLASLREINLGEWEGKSLQEFEQLNPTQYHNFWNLPHLYVSSAGETFFDVKERVIKTFEGLIQKHRKERLLIVAHTVVVKTILAFVENEPLKNLWVLPYIHPTSLSIIRTDNQTKKIELYGDISHYEDE</sequence>
<evidence type="ECO:0000313" key="3">
    <source>
        <dbReference type="Proteomes" id="UP001208689"/>
    </source>
</evidence>
<dbReference type="PROSITE" id="PS00175">
    <property type="entry name" value="PG_MUTASE"/>
    <property type="match status" value="1"/>
</dbReference>
<name>A0ABY6HXS3_9ARCH</name>